<name>U2ZNE6_STRCV</name>
<keyword evidence="2" id="KW-1185">Reference proteome</keyword>
<sequence length="463" mass="52813">MDNLWLLTEERPKPSVILQIIEMYCNDFDDSIIFNTKIKIKPHIENGCFKFIYEVEGLKVNNADKIFIKTVSGSSSFLDFLLFKQADAPTEGNHNDNLIMAIEETKTSDDESRNTGVYQRGSKFVYITPYYDSVKLYMLYNEELEARQDKKPSDTSIFGTNILLTLGVTIVGKEIAKWFKPFSSLEELIEFKSGMRQPPAGNVPITITQYDDRIEISGRLSKPGDAGNIGHDPNIGALSMISKCIRTLGWNKDIIITMHGVRQEYVNKTKGKNKFLYICNILDLKLDGIIMPEKVELPELYWHYEMSSEKMTSILLHVLGMYNGMYGVYENHAGCERGYFRTKLGRLITLPKKDRNGTNLYLPDVVLYDEPSNIILLVEGKKLSTLANGIEEIKYYDSIENEYIKPEYIGVNIIRCVSIFGGRKTGYLHDDVLIYMNLKGEIYINPNAPDCVKSMFRAMGVTI</sequence>
<proteinExistence type="predicted"/>
<dbReference type="AlphaFoldDB" id="U2ZNE6"/>
<gene>
    <name evidence="1" type="ORF">ANG5_0571</name>
</gene>
<protein>
    <submittedName>
        <fullName evidence="1">Uncharacterized protein</fullName>
    </submittedName>
</protein>
<organism evidence="1 2">
    <name type="scientific">Streptococcus constellatus subsp. pharyngis SK1060 = CCUG 46377</name>
    <dbReference type="NCBI Taxonomy" id="1035184"/>
    <lineage>
        <taxon>Bacteria</taxon>
        <taxon>Bacillati</taxon>
        <taxon>Bacillota</taxon>
        <taxon>Bacilli</taxon>
        <taxon>Lactobacillales</taxon>
        <taxon>Streptococcaceae</taxon>
        <taxon>Streptococcus</taxon>
        <taxon>Streptococcus anginosus group</taxon>
    </lineage>
</organism>
<evidence type="ECO:0000313" key="1">
    <source>
        <dbReference type="EMBL" id="GAD44043.1"/>
    </source>
</evidence>
<comment type="caution">
    <text evidence="1">The sequence shown here is derived from an EMBL/GenBank/DDBJ whole genome shotgun (WGS) entry which is preliminary data.</text>
</comment>
<dbReference type="EMBL" id="BASX01000003">
    <property type="protein sequence ID" value="GAD44043.1"/>
    <property type="molecule type" value="Genomic_DNA"/>
</dbReference>
<evidence type="ECO:0000313" key="2">
    <source>
        <dbReference type="Proteomes" id="UP000016985"/>
    </source>
</evidence>
<dbReference type="Proteomes" id="UP000016985">
    <property type="component" value="Unassembled WGS sequence"/>
</dbReference>
<reference evidence="1 2" key="1">
    <citation type="submission" date="2013-09" db="EMBL/GenBank/DDBJ databases">
        <title>Genome Sequences of seven clinical isolates and type strains of anginosus group streptococci.</title>
        <authorList>
            <person name="Maruyama F."/>
            <person name="Sakurai A."/>
            <person name="Ogura Y."/>
            <person name="Homma H."/>
            <person name="Takahashi N."/>
            <person name="Ohtsubo Y."/>
            <person name="Hoshino T."/>
            <person name="Okahashi N."/>
            <person name="Nakagawa I."/>
            <person name="Kimura S."/>
            <person name="Fujiwara T."/>
            <person name="Hayashi T."/>
            <person name="Shintani S."/>
        </authorList>
    </citation>
    <scope>NUCLEOTIDE SEQUENCE [LARGE SCALE GENOMIC DNA]</scope>
    <source>
        <strain evidence="2">CCUG46377</strain>
    </source>
</reference>
<accession>U2ZNE6</accession>
<dbReference type="RefSeq" id="WP_020997914.1">
    <property type="nucleotide sequence ID" value="NZ_BASX01000003.1"/>
</dbReference>